<evidence type="ECO:0000313" key="3">
    <source>
        <dbReference type="Proteomes" id="UP000653454"/>
    </source>
</evidence>
<dbReference type="PANTHER" id="PTHR22739:SF7">
    <property type="entry name" value="EG:152A3.3 PROTEIN-RELATED"/>
    <property type="match status" value="1"/>
</dbReference>
<sequence length="277" mass="31106">MSGNFLTIPGDDPIQRRSRVMGLGGFSPGSLVTISECPQTDPVIAKKKPWTRGCLRRRKSSSLTDLISSFDTKAQSHTDLQKVTAFSGSFDKNHKPTFSKEEYGKPIPGSMTEFRGAQAQARVCNEMKELCQIIHDYGKTPPKGMFPPELDSATKVISFGELFTIYTVISDKLVGILIRTRKHQLTYFEGEVLFQPQPHHNHAVWSGVYFVLTMNNPIHTCHILPLLWTTCVIRPHRNHIATTTQPHRNGNAATRRRHRGNLFSVLTAHDDVVTTSQ</sequence>
<dbReference type="GO" id="GO:0030017">
    <property type="term" value="C:sarcomere"/>
    <property type="evidence" value="ECO:0007669"/>
    <property type="project" value="TreeGrafter"/>
</dbReference>
<dbReference type="Proteomes" id="UP000653454">
    <property type="component" value="Unassembled WGS sequence"/>
</dbReference>
<reference evidence="2" key="1">
    <citation type="submission" date="2020-11" db="EMBL/GenBank/DDBJ databases">
        <authorList>
            <person name="Whiteford S."/>
        </authorList>
    </citation>
    <scope>NUCLEOTIDE SEQUENCE</scope>
</reference>
<gene>
    <name evidence="2" type="ORF">PLXY2_LOCUS6209</name>
</gene>
<dbReference type="GO" id="GO:0045944">
    <property type="term" value="P:positive regulation of transcription by RNA polymerase II"/>
    <property type="evidence" value="ECO:0007669"/>
    <property type="project" value="TreeGrafter"/>
</dbReference>
<comment type="caution">
    <text evidence="2">The sequence shown here is derived from an EMBL/GenBank/DDBJ whole genome shotgun (WGS) entry which is preliminary data.</text>
</comment>
<dbReference type="PANTHER" id="PTHR22739">
    <property type="entry name" value="STRIATED MUSCLE ACTIVATOR OF RHO-DEPENDENT SIGNALING-RELATED"/>
    <property type="match status" value="1"/>
</dbReference>
<dbReference type="EMBL" id="CAJHNJ030000019">
    <property type="protein sequence ID" value="CAG9116782.1"/>
    <property type="molecule type" value="Genomic_DNA"/>
</dbReference>
<feature type="domain" description="Costars" evidence="1">
    <location>
        <begin position="121"/>
        <end position="208"/>
    </location>
</feature>
<evidence type="ECO:0000259" key="1">
    <source>
        <dbReference type="SMART" id="SM01283"/>
    </source>
</evidence>
<protein>
    <submittedName>
        <fullName evidence="2">(diamondback moth) hypothetical protein</fullName>
    </submittedName>
</protein>
<dbReference type="GO" id="GO:0035025">
    <property type="term" value="P:positive regulation of Rho protein signal transduction"/>
    <property type="evidence" value="ECO:0007669"/>
    <property type="project" value="InterPro"/>
</dbReference>
<keyword evidence="3" id="KW-1185">Reference proteome</keyword>
<name>A0A8S4ELK0_PLUXY</name>
<dbReference type="Pfam" id="PF14705">
    <property type="entry name" value="Costars"/>
    <property type="match status" value="1"/>
</dbReference>
<dbReference type="InterPro" id="IPR027817">
    <property type="entry name" value="Costars_dom"/>
</dbReference>
<dbReference type="AlphaFoldDB" id="A0A8S4ELK0"/>
<organism evidence="2 3">
    <name type="scientific">Plutella xylostella</name>
    <name type="common">Diamondback moth</name>
    <name type="synonym">Plutella maculipennis</name>
    <dbReference type="NCBI Taxonomy" id="51655"/>
    <lineage>
        <taxon>Eukaryota</taxon>
        <taxon>Metazoa</taxon>
        <taxon>Ecdysozoa</taxon>
        <taxon>Arthropoda</taxon>
        <taxon>Hexapoda</taxon>
        <taxon>Insecta</taxon>
        <taxon>Pterygota</taxon>
        <taxon>Neoptera</taxon>
        <taxon>Endopterygota</taxon>
        <taxon>Lepidoptera</taxon>
        <taxon>Glossata</taxon>
        <taxon>Ditrysia</taxon>
        <taxon>Yponomeutoidea</taxon>
        <taxon>Plutellidae</taxon>
        <taxon>Plutella</taxon>
    </lineage>
</organism>
<dbReference type="InterPro" id="IPR026111">
    <property type="entry name" value="Abra"/>
</dbReference>
<proteinExistence type="predicted"/>
<dbReference type="GO" id="GO:0003779">
    <property type="term" value="F:actin binding"/>
    <property type="evidence" value="ECO:0007669"/>
    <property type="project" value="InterPro"/>
</dbReference>
<evidence type="ECO:0000313" key="2">
    <source>
        <dbReference type="EMBL" id="CAG9116782.1"/>
    </source>
</evidence>
<dbReference type="InterPro" id="IPR038095">
    <property type="entry name" value="Costars_sf"/>
</dbReference>
<accession>A0A8S4ELK0</accession>
<dbReference type="Gene3D" id="1.10.10.1540">
    <property type="entry name" value="Costar domain"/>
    <property type="match status" value="1"/>
</dbReference>
<dbReference type="SMART" id="SM01283">
    <property type="entry name" value="Costars"/>
    <property type="match status" value="1"/>
</dbReference>